<evidence type="ECO:0000313" key="1">
    <source>
        <dbReference type="EMBL" id="RUS28153.1"/>
    </source>
</evidence>
<accession>A0A433QED7</accession>
<sequence length="97" mass="11331">MHQCRLALLGQNGAGSSFRIWPHPSHGWQHPSLWPKHTHELHLIKACRELLIDCQPFCLFQHIELCAGIKNILRAEIAMLMEDQFRAMRLWNIKHSS</sequence>
<organism evidence="1 2">
    <name type="scientific">Jimgerdemannia flammicorona</name>
    <dbReference type="NCBI Taxonomy" id="994334"/>
    <lineage>
        <taxon>Eukaryota</taxon>
        <taxon>Fungi</taxon>
        <taxon>Fungi incertae sedis</taxon>
        <taxon>Mucoromycota</taxon>
        <taxon>Mucoromycotina</taxon>
        <taxon>Endogonomycetes</taxon>
        <taxon>Endogonales</taxon>
        <taxon>Endogonaceae</taxon>
        <taxon>Jimgerdemannia</taxon>
    </lineage>
</organism>
<protein>
    <submittedName>
        <fullName evidence="1">Uncharacterized protein</fullName>
    </submittedName>
</protein>
<dbReference type="Proteomes" id="UP000274822">
    <property type="component" value="Unassembled WGS sequence"/>
</dbReference>
<proteinExistence type="predicted"/>
<dbReference type="EMBL" id="RBNJ01007084">
    <property type="protein sequence ID" value="RUS28153.1"/>
    <property type="molecule type" value="Genomic_DNA"/>
</dbReference>
<dbReference type="AlphaFoldDB" id="A0A433QED7"/>
<keyword evidence="2" id="KW-1185">Reference proteome</keyword>
<name>A0A433QED7_9FUNG</name>
<evidence type="ECO:0000313" key="2">
    <source>
        <dbReference type="Proteomes" id="UP000274822"/>
    </source>
</evidence>
<gene>
    <name evidence="1" type="ORF">BC938DRAFT_482246</name>
</gene>
<reference evidence="1 2" key="1">
    <citation type="journal article" date="2018" name="New Phytol.">
        <title>Phylogenomics of Endogonaceae and evolution of mycorrhizas within Mucoromycota.</title>
        <authorList>
            <person name="Chang Y."/>
            <person name="Desiro A."/>
            <person name="Na H."/>
            <person name="Sandor L."/>
            <person name="Lipzen A."/>
            <person name="Clum A."/>
            <person name="Barry K."/>
            <person name="Grigoriev I.V."/>
            <person name="Martin F.M."/>
            <person name="Stajich J.E."/>
            <person name="Smith M.E."/>
            <person name="Bonito G."/>
            <person name="Spatafora J.W."/>
        </authorList>
    </citation>
    <scope>NUCLEOTIDE SEQUENCE [LARGE SCALE GENOMIC DNA]</scope>
    <source>
        <strain evidence="1 2">AD002</strain>
    </source>
</reference>
<comment type="caution">
    <text evidence="1">The sequence shown here is derived from an EMBL/GenBank/DDBJ whole genome shotgun (WGS) entry which is preliminary data.</text>
</comment>